<name>A0A1W1UCX5_PEPAS</name>
<dbReference type="RefSeq" id="WP_084229826.1">
    <property type="nucleotide sequence ID" value="NZ_FWWR01000008.1"/>
</dbReference>
<proteinExistence type="predicted"/>
<gene>
    <name evidence="1" type="ORF">SAMN00017477_0109</name>
</gene>
<dbReference type="Proteomes" id="UP000192368">
    <property type="component" value="Unassembled WGS sequence"/>
</dbReference>
<sequence length="97" mass="10001">MVKKSYGVYWVGFSFDYSTYRSAASRIDRVYSPISSCGGGTCSIGQPTIINQVASSTTPARAETTYTFTPVGGTGSFSGAVGITVGNDGGYGGAIPY</sequence>
<dbReference type="AlphaFoldDB" id="A0A1W1UCX5"/>
<reference evidence="2" key="1">
    <citation type="submission" date="2017-04" db="EMBL/GenBank/DDBJ databases">
        <authorList>
            <person name="Varghese N."/>
            <person name="Submissions S."/>
        </authorList>
    </citation>
    <scope>NUCLEOTIDE SEQUENCE [LARGE SCALE GENOMIC DNA]</scope>
    <source>
        <strain evidence="2">DSM 20463</strain>
    </source>
</reference>
<evidence type="ECO:0000313" key="1">
    <source>
        <dbReference type="EMBL" id="SMB78862.1"/>
    </source>
</evidence>
<accession>A0A1W1UCX5</accession>
<dbReference type="EMBL" id="FWWR01000008">
    <property type="protein sequence ID" value="SMB78862.1"/>
    <property type="molecule type" value="Genomic_DNA"/>
</dbReference>
<protein>
    <submittedName>
        <fullName evidence="1">Uncharacterized protein</fullName>
    </submittedName>
</protein>
<organism evidence="1 2">
    <name type="scientific">Peptoniphilus asaccharolyticus DSM 20463</name>
    <dbReference type="NCBI Taxonomy" id="573058"/>
    <lineage>
        <taxon>Bacteria</taxon>
        <taxon>Bacillati</taxon>
        <taxon>Bacillota</taxon>
        <taxon>Tissierellia</taxon>
        <taxon>Tissierellales</taxon>
        <taxon>Peptoniphilaceae</taxon>
        <taxon>Peptoniphilus</taxon>
    </lineage>
</organism>
<keyword evidence="2" id="KW-1185">Reference proteome</keyword>
<evidence type="ECO:0000313" key="2">
    <source>
        <dbReference type="Proteomes" id="UP000192368"/>
    </source>
</evidence>